<dbReference type="PANTHER" id="PTHR30572:SF4">
    <property type="entry name" value="ABC TRANSPORTER PERMEASE YTRF"/>
    <property type="match status" value="1"/>
</dbReference>
<feature type="domain" description="ABC3 transporter permease C-terminal" evidence="8">
    <location>
        <begin position="272"/>
        <end position="385"/>
    </location>
</feature>
<dbReference type="Pfam" id="PF02687">
    <property type="entry name" value="FtsX"/>
    <property type="match status" value="1"/>
</dbReference>
<evidence type="ECO:0000259" key="9">
    <source>
        <dbReference type="Pfam" id="PF12704"/>
    </source>
</evidence>
<evidence type="ECO:0000256" key="6">
    <source>
        <dbReference type="ARBA" id="ARBA00038076"/>
    </source>
</evidence>
<dbReference type="GO" id="GO:0005524">
    <property type="term" value="F:ATP binding"/>
    <property type="evidence" value="ECO:0007669"/>
    <property type="project" value="UniProtKB-KW"/>
</dbReference>
<protein>
    <submittedName>
        <fullName evidence="10">Macrolide ABC transporter ATP-binding protein</fullName>
    </submittedName>
</protein>
<dbReference type="InterPro" id="IPR050250">
    <property type="entry name" value="Macrolide_Exporter_MacB"/>
</dbReference>
<dbReference type="EMBL" id="NMQW01000033">
    <property type="protein sequence ID" value="OXM84225.1"/>
    <property type="molecule type" value="Genomic_DNA"/>
</dbReference>
<comment type="subcellular location">
    <subcellularLocation>
        <location evidence="1">Cell membrane</location>
        <topology evidence="1">Multi-pass membrane protein</topology>
    </subcellularLocation>
</comment>
<feature type="transmembrane region" description="Helical" evidence="7">
    <location>
        <begin position="313"/>
        <end position="346"/>
    </location>
</feature>
<dbReference type="Pfam" id="PF12704">
    <property type="entry name" value="MacB_PCD"/>
    <property type="match status" value="1"/>
</dbReference>
<dbReference type="InterPro" id="IPR003838">
    <property type="entry name" value="ABC3_permease_C"/>
</dbReference>
<organism evidence="10 11">
    <name type="scientific">Paenibacillus rigui</name>
    <dbReference type="NCBI Taxonomy" id="554312"/>
    <lineage>
        <taxon>Bacteria</taxon>
        <taxon>Bacillati</taxon>
        <taxon>Bacillota</taxon>
        <taxon>Bacilli</taxon>
        <taxon>Bacillales</taxon>
        <taxon>Paenibacillaceae</taxon>
        <taxon>Paenibacillus</taxon>
    </lineage>
</organism>
<keyword evidence="2" id="KW-1003">Cell membrane</keyword>
<keyword evidence="10" id="KW-0547">Nucleotide-binding</keyword>
<sequence length="393" mass="42635">MKLFELIYMAMRTVVNNPMRTLLTMLGVIIGVSSVVTLVAIGQGTSASIEKQYEALGTNLIVVNLMGNGRATQLVYNDLMELEKLPEIQSIAPTIVKSSSNIKYDRTQEKYTVVGTNENYLTLMKGEIGSGRFISSADLEFRNQIVVLGTNVAKKYFGTLDPIGEDVNIDGVVFTVVGVLKEKGSNISGGVSLDDTAFVPLVTAQRAFKLGNIRTTYLEAPTKDQLTDAQNTITQYLTYKFKSTTGYQVQNQDELMKARVAASSSLNNQLISVACISLLVGGIGIMNIMLVTVSERTREIGIRKSIGAKRRNILMQFLIEATVISGLGGIIGLLLGSGLALAWPLFNPKQATVLSFDVGLYSFLFSVGVGMIFGLYPANKASKLRPIDALRTD</sequence>
<gene>
    <name evidence="10" type="ORF">CF651_20785</name>
</gene>
<keyword evidence="3 7" id="KW-0812">Transmembrane</keyword>
<evidence type="ECO:0000256" key="3">
    <source>
        <dbReference type="ARBA" id="ARBA00022692"/>
    </source>
</evidence>
<dbReference type="GO" id="GO:0005886">
    <property type="term" value="C:plasma membrane"/>
    <property type="evidence" value="ECO:0007669"/>
    <property type="project" value="UniProtKB-SubCell"/>
</dbReference>
<evidence type="ECO:0000256" key="1">
    <source>
        <dbReference type="ARBA" id="ARBA00004651"/>
    </source>
</evidence>
<accession>A0A229ULQ7</accession>
<dbReference type="GO" id="GO:0022857">
    <property type="term" value="F:transmembrane transporter activity"/>
    <property type="evidence" value="ECO:0007669"/>
    <property type="project" value="TreeGrafter"/>
</dbReference>
<dbReference type="OrthoDB" id="9770036at2"/>
<feature type="domain" description="MacB-like periplasmic core" evidence="9">
    <location>
        <begin position="21"/>
        <end position="235"/>
    </location>
</feature>
<comment type="similarity">
    <text evidence="6">Belongs to the ABC-4 integral membrane protein family.</text>
</comment>
<evidence type="ECO:0000313" key="11">
    <source>
        <dbReference type="Proteomes" id="UP000215509"/>
    </source>
</evidence>
<dbReference type="InterPro" id="IPR025857">
    <property type="entry name" value="MacB_PCD"/>
</dbReference>
<evidence type="ECO:0000256" key="7">
    <source>
        <dbReference type="SAM" id="Phobius"/>
    </source>
</evidence>
<dbReference type="AlphaFoldDB" id="A0A229ULQ7"/>
<keyword evidence="4 7" id="KW-1133">Transmembrane helix</keyword>
<evidence type="ECO:0000256" key="2">
    <source>
        <dbReference type="ARBA" id="ARBA00022475"/>
    </source>
</evidence>
<evidence type="ECO:0000313" key="10">
    <source>
        <dbReference type="EMBL" id="OXM84225.1"/>
    </source>
</evidence>
<evidence type="ECO:0000259" key="8">
    <source>
        <dbReference type="Pfam" id="PF02687"/>
    </source>
</evidence>
<feature type="transmembrane region" description="Helical" evidence="7">
    <location>
        <begin position="358"/>
        <end position="376"/>
    </location>
</feature>
<name>A0A229ULQ7_9BACL</name>
<dbReference type="RefSeq" id="WP_094016797.1">
    <property type="nucleotide sequence ID" value="NZ_NMQW01000033.1"/>
</dbReference>
<evidence type="ECO:0000256" key="5">
    <source>
        <dbReference type="ARBA" id="ARBA00023136"/>
    </source>
</evidence>
<comment type="caution">
    <text evidence="10">The sequence shown here is derived from an EMBL/GenBank/DDBJ whole genome shotgun (WGS) entry which is preliminary data.</text>
</comment>
<dbReference type="PANTHER" id="PTHR30572">
    <property type="entry name" value="MEMBRANE COMPONENT OF TRANSPORTER-RELATED"/>
    <property type="match status" value="1"/>
</dbReference>
<keyword evidence="11" id="KW-1185">Reference proteome</keyword>
<keyword evidence="10" id="KW-0067">ATP-binding</keyword>
<feature type="transmembrane region" description="Helical" evidence="7">
    <location>
        <begin position="21"/>
        <end position="42"/>
    </location>
</feature>
<reference evidence="10 11" key="1">
    <citation type="submission" date="2017-07" db="EMBL/GenBank/DDBJ databases">
        <title>Genome sequencing and assembly of Paenibacillus rigui.</title>
        <authorList>
            <person name="Mayilraj S."/>
        </authorList>
    </citation>
    <scope>NUCLEOTIDE SEQUENCE [LARGE SCALE GENOMIC DNA]</scope>
    <source>
        <strain evidence="10 11">JCM 16352</strain>
    </source>
</reference>
<keyword evidence="5 7" id="KW-0472">Membrane</keyword>
<feature type="transmembrane region" description="Helical" evidence="7">
    <location>
        <begin position="270"/>
        <end position="293"/>
    </location>
</feature>
<proteinExistence type="inferred from homology"/>
<dbReference type="Proteomes" id="UP000215509">
    <property type="component" value="Unassembled WGS sequence"/>
</dbReference>
<evidence type="ECO:0000256" key="4">
    <source>
        <dbReference type="ARBA" id="ARBA00022989"/>
    </source>
</evidence>